<organism evidence="2 3">
    <name type="scientific">Stachybotrys elegans</name>
    <dbReference type="NCBI Taxonomy" id="80388"/>
    <lineage>
        <taxon>Eukaryota</taxon>
        <taxon>Fungi</taxon>
        <taxon>Dikarya</taxon>
        <taxon>Ascomycota</taxon>
        <taxon>Pezizomycotina</taxon>
        <taxon>Sordariomycetes</taxon>
        <taxon>Hypocreomycetidae</taxon>
        <taxon>Hypocreales</taxon>
        <taxon>Stachybotryaceae</taxon>
        <taxon>Stachybotrys</taxon>
    </lineage>
</organism>
<keyword evidence="3" id="KW-1185">Reference proteome</keyword>
<feature type="domain" description="Heterokaryon incompatibility" evidence="1">
    <location>
        <begin position="66"/>
        <end position="167"/>
    </location>
</feature>
<evidence type="ECO:0000313" key="2">
    <source>
        <dbReference type="EMBL" id="KAH7303418.1"/>
    </source>
</evidence>
<proteinExistence type="predicted"/>
<dbReference type="Proteomes" id="UP000813444">
    <property type="component" value="Unassembled WGS sequence"/>
</dbReference>
<accession>A0A8K0WJ01</accession>
<reference evidence="2" key="1">
    <citation type="journal article" date="2021" name="Nat. Commun.">
        <title>Genetic determinants of endophytism in the Arabidopsis root mycobiome.</title>
        <authorList>
            <person name="Mesny F."/>
            <person name="Miyauchi S."/>
            <person name="Thiergart T."/>
            <person name="Pickel B."/>
            <person name="Atanasova L."/>
            <person name="Karlsson M."/>
            <person name="Huettel B."/>
            <person name="Barry K.W."/>
            <person name="Haridas S."/>
            <person name="Chen C."/>
            <person name="Bauer D."/>
            <person name="Andreopoulos W."/>
            <person name="Pangilinan J."/>
            <person name="LaButti K."/>
            <person name="Riley R."/>
            <person name="Lipzen A."/>
            <person name="Clum A."/>
            <person name="Drula E."/>
            <person name="Henrissat B."/>
            <person name="Kohler A."/>
            <person name="Grigoriev I.V."/>
            <person name="Martin F.M."/>
            <person name="Hacquard S."/>
        </authorList>
    </citation>
    <scope>NUCLEOTIDE SEQUENCE</scope>
    <source>
        <strain evidence="2">MPI-CAGE-CH-0235</strain>
    </source>
</reference>
<dbReference type="InterPro" id="IPR010730">
    <property type="entry name" value="HET"/>
</dbReference>
<dbReference type="Pfam" id="PF06985">
    <property type="entry name" value="HET"/>
    <property type="match status" value="1"/>
</dbReference>
<protein>
    <submittedName>
        <fullName evidence="2">Heterokaryon incompatibility protein-domain-containing protein</fullName>
    </submittedName>
</protein>
<name>A0A8K0WJ01_9HYPO</name>
<gene>
    <name evidence="2" type="ORF">B0I35DRAFT_340302</name>
</gene>
<dbReference type="AlphaFoldDB" id="A0A8K0WJ01"/>
<feature type="non-terminal residue" evidence="2">
    <location>
        <position position="1"/>
    </location>
</feature>
<dbReference type="EMBL" id="JAGPNK010000034">
    <property type="protein sequence ID" value="KAH7303418.1"/>
    <property type="molecule type" value="Genomic_DNA"/>
</dbReference>
<dbReference type="PANTHER" id="PTHR33112">
    <property type="entry name" value="DOMAIN PROTEIN, PUTATIVE-RELATED"/>
    <property type="match status" value="1"/>
</dbReference>
<comment type="caution">
    <text evidence="2">The sequence shown here is derived from an EMBL/GenBank/DDBJ whole genome shotgun (WGS) entry which is preliminary data.</text>
</comment>
<sequence>SDDSHVRWMKSMLKKCTRHHHKQAADGFVPKRLVDVSCNPPRLVLGDSLVSTRNTRSGVRLRIPKYSALSYCWGENGSRTQLKTTNESLPSRLAGIKEDDMSAVLRDAVLVTRLLSIDYLWIDSLCILQVESGSANQDWEEQCQDMAIIYQNAYATLQAGASKHCNESFL</sequence>
<evidence type="ECO:0000313" key="3">
    <source>
        <dbReference type="Proteomes" id="UP000813444"/>
    </source>
</evidence>
<feature type="non-terminal residue" evidence="2">
    <location>
        <position position="170"/>
    </location>
</feature>
<evidence type="ECO:0000259" key="1">
    <source>
        <dbReference type="Pfam" id="PF06985"/>
    </source>
</evidence>
<dbReference type="OrthoDB" id="3486565at2759"/>
<dbReference type="PANTHER" id="PTHR33112:SF16">
    <property type="entry name" value="HETEROKARYON INCOMPATIBILITY DOMAIN-CONTAINING PROTEIN"/>
    <property type="match status" value="1"/>
</dbReference>